<evidence type="ECO:0000313" key="3">
    <source>
        <dbReference type="EMBL" id="KIO24287.1"/>
    </source>
</evidence>
<dbReference type="PANTHER" id="PTHR33119">
    <property type="entry name" value="IFI3P"/>
    <property type="match status" value="1"/>
</dbReference>
<dbReference type="PANTHER" id="PTHR33119:SF1">
    <property type="entry name" value="FE2OG DIOXYGENASE DOMAIN-CONTAINING PROTEIN"/>
    <property type="match status" value="1"/>
</dbReference>
<dbReference type="Proteomes" id="UP000054248">
    <property type="component" value="Unassembled WGS sequence"/>
</dbReference>
<dbReference type="HOGENOM" id="CLU_012066_3_2_1"/>
<dbReference type="EMBL" id="KN823064">
    <property type="protein sequence ID" value="KIO24287.1"/>
    <property type="molecule type" value="Genomic_DNA"/>
</dbReference>
<keyword evidence="4" id="KW-1185">Reference proteome</keyword>
<dbReference type="InterPro" id="IPR049192">
    <property type="entry name" value="DUF4246_C"/>
</dbReference>
<feature type="domain" description="DUF4246" evidence="2">
    <location>
        <begin position="7"/>
        <end position="61"/>
    </location>
</feature>
<reference evidence="3 4" key="1">
    <citation type="submission" date="2014-04" db="EMBL/GenBank/DDBJ databases">
        <authorList>
            <consortium name="DOE Joint Genome Institute"/>
            <person name="Kuo A."/>
            <person name="Girlanda M."/>
            <person name="Perotto S."/>
            <person name="Kohler A."/>
            <person name="Nagy L.G."/>
            <person name="Floudas D."/>
            <person name="Copeland A."/>
            <person name="Barry K.W."/>
            <person name="Cichocki N."/>
            <person name="Veneault-Fourrey C."/>
            <person name="LaButti K."/>
            <person name="Lindquist E.A."/>
            <person name="Lipzen A."/>
            <person name="Lundell T."/>
            <person name="Morin E."/>
            <person name="Murat C."/>
            <person name="Sun H."/>
            <person name="Tunlid A."/>
            <person name="Henrissat B."/>
            <person name="Grigoriev I.V."/>
            <person name="Hibbett D.S."/>
            <person name="Martin F."/>
            <person name="Nordberg H.P."/>
            <person name="Cantor M.N."/>
            <person name="Hua S.X."/>
        </authorList>
    </citation>
    <scope>NUCLEOTIDE SEQUENCE [LARGE SCALE GENOMIC DNA]</scope>
    <source>
        <strain evidence="3 4">MUT 4182</strain>
    </source>
</reference>
<feature type="domain" description="DUF4246" evidence="1">
    <location>
        <begin position="257"/>
        <end position="340"/>
    </location>
</feature>
<accession>A0A0C3LSB4</accession>
<proteinExistence type="predicted"/>
<evidence type="ECO:0000313" key="4">
    <source>
        <dbReference type="Proteomes" id="UP000054248"/>
    </source>
</evidence>
<reference evidence="4" key="2">
    <citation type="submission" date="2015-01" db="EMBL/GenBank/DDBJ databases">
        <title>Evolutionary Origins and Diversification of the Mycorrhizal Mutualists.</title>
        <authorList>
            <consortium name="DOE Joint Genome Institute"/>
            <consortium name="Mycorrhizal Genomics Consortium"/>
            <person name="Kohler A."/>
            <person name="Kuo A."/>
            <person name="Nagy L.G."/>
            <person name="Floudas D."/>
            <person name="Copeland A."/>
            <person name="Barry K.W."/>
            <person name="Cichocki N."/>
            <person name="Veneault-Fourrey C."/>
            <person name="LaButti K."/>
            <person name="Lindquist E.A."/>
            <person name="Lipzen A."/>
            <person name="Lundell T."/>
            <person name="Morin E."/>
            <person name="Murat C."/>
            <person name="Riley R."/>
            <person name="Ohm R."/>
            <person name="Sun H."/>
            <person name="Tunlid A."/>
            <person name="Henrissat B."/>
            <person name="Grigoriev I.V."/>
            <person name="Hibbett D.S."/>
            <person name="Martin F."/>
        </authorList>
    </citation>
    <scope>NUCLEOTIDE SEQUENCE [LARGE SCALE GENOMIC DNA]</scope>
    <source>
        <strain evidence="4">MUT 4182</strain>
    </source>
</reference>
<dbReference type="AlphaFoldDB" id="A0A0C3LSB4"/>
<gene>
    <name evidence="3" type="ORF">M407DRAFT_26303</name>
</gene>
<dbReference type="OrthoDB" id="415532at2759"/>
<dbReference type="InterPro" id="IPR049207">
    <property type="entry name" value="DUF4246_N"/>
</dbReference>
<protein>
    <submittedName>
        <fullName evidence="3">Uncharacterized protein</fullName>
    </submittedName>
</protein>
<dbReference type="Pfam" id="PF21666">
    <property type="entry name" value="DUF4246_N"/>
    <property type="match status" value="1"/>
</dbReference>
<sequence>MCAPDFPFPFTDVDAAHIGDCDSVLTLVNLRMIELSYALRGKPLWWTKIHDPTIRSKWKAEALEHEIRGDKLKEAEVEWVLEELEDYAKMRDETTGIQPSCHIRIWESDELVSQDLYSRLRSAVSVFENVPEEEKDWHPRSNNQVLDLVHPSLFCAVYGRTQFWDTSNGGRELKLLDTPDGENGSPARALGYINNVHPQKHKDLITAIEYLVGRFSLLWDKVLTDIHSKHDFRDLGRAKVSGSYEWIYNPDYPLPRWEEFEQLGSKENGSSNQPVGAVKTFVNRCIAFPNTYQHQVSSFKLVDPTKPGHRKIVALFLVDPEDRLPSTSDIPPQQSDWTREAIFEALVRGNHRMKAPLPVELVDMVADRVDNVMTLEEAKAYRLELMDERAAFVDVVDEQHFCTTFNFCEH</sequence>
<feature type="domain" description="DUF4246" evidence="1">
    <location>
        <begin position="185"/>
        <end position="231"/>
    </location>
</feature>
<organism evidence="3 4">
    <name type="scientific">Tulasnella calospora MUT 4182</name>
    <dbReference type="NCBI Taxonomy" id="1051891"/>
    <lineage>
        <taxon>Eukaryota</taxon>
        <taxon>Fungi</taxon>
        <taxon>Dikarya</taxon>
        <taxon>Basidiomycota</taxon>
        <taxon>Agaricomycotina</taxon>
        <taxon>Agaricomycetes</taxon>
        <taxon>Cantharellales</taxon>
        <taxon>Tulasnellaceae</taxon>
        <taxon>Tulasnella</taxon>
    </lineage>
</organism>
<dbReference type="STRING" id="1051891.A0A0C3LSB4"/>
<name>A0A0C3LSB4_9AGAM</name>
<dbReference type="InterPro" id="IPR025340">
    <property type="entry name" value="DUF4246"/>
</dbReference>
<evidence type="ECO:0000259" key="2">
    <source>
        <dbReference type="Pfam" id="PF21666"/>
    </source>
</evidence>
<feature type="domain" description="DUF4246" evidence="1">
    <location>
        <begin position="75"/>
        <end position="167"/>
    </location>
</feature>
<dbReference type="Pfam" id="PF14033">
    <property type="entry name" value="DUF4246"/>
    <property type="match status" value="3"/>
</dbReference>
<evidence type="ECO:0000259" key="1">
    <source>
        <dbReference type="Pfam" id="PF14033"/>
    </source>
</evidence>